<dbReference type="Gene3D" id="2.100.10.30">
    <property type="entry name" value="Jacalin-like lectin domain"/>
    <property type="match status" value="1"/>
</dbReference>
<sequence>MAALLGASPLAQAQETFTPAFGGTGGQQFIARCPAGTQVTGVFARTGAYVNYIAPLCNGQPIAGGGGSGTRRSAACPAGSVVRSMAVTSLRSDNHLLKALVLDCAARGSETRTASVPLNTPGAFTSPTGPIGNIALFVTGPVGALRMMDNVNSHYPKGTLTCDDKAIVGLQGRAGAAVDAVGLICR</sequence>
<evidence type="ECO:0000313" key="1">
    <source>
        <dbReference type="EMBL" id="OWR02011.1"/>
    </source>
</evidence>
<reference evidence="1 2" key="1">
    <citation type="journal article" date="2007" name="Int. J. Syst. Evol. Microbiol.">
        <title>Description of Pelomonas aquatica sp. nov. and Pelomonas puraquae sp. nov., isolated from industrial and haemodialysis water.</title>
        <authorList>
            <person name="Gomila M."/>
            <person name="Bowien B."/>
            <person name="Falsen E."/>
            <person name="Moore E.R."/>
            <person name="Lalucat J."/>
        </authorList>
    </citation>
    <scope>NUCLEOTIDE SEQUENCE [LARGE SCALE GENOMIC DNA]</scope>
    <source>
        <strain evidence="1 2">CCUG 52769</strain>
    </source>
</reference>
<protein>
    <submittedName>
        <fullName evidence="1">Uncharacterized protein</fullName>
    </submittedName>
</protein>
<dbReference type="InterPro" id="IPR036404">
    <property type="entry name" value="Jacalin-like_lectin_dom_sf"/>
</dbReference>
<comment type="caution">
    <text evidence="1">The sequence shown here is derived from an EMBL/GenBank/DDBJ whole genome shotgun (WGS) entry which is preliminary data.</text>
</comment>
<keyword evidence="2" id="KW-1185">Reference proteome</keyword>
<organism evidence="1 2">
    <name type="scientific">Roseateles puraquae</name>
    <dbReference type="NCBI Taxonomy" id="431059"/>
    <lineage>
        <taxon>Bacteria</taxon>
        <taxon>Pseudomonadati</taxon>
        <taxon>Pseudomonadota</taxon>
        <taxon>Betaproteobacteria</taxon>
        <taxon>Burkholderiales</taxon>
        <taxon>Sphaerotilaceae</taxon>
        <taxon>Roseateles</taxon>
    </lineage>
</organism>
<dbReference type="Proteomes" id="UP000197446">
    <property type="component" value="Unassembled WGS sequence"/>
</dbReference>
<name>A0A254N191_9BURK</name>
<proteinExistence type="predicted"/>
<dbReference type="AlphaFoldDB" id="A0A254N191"/>
<dbReference type="EMBL" id="NISI01000011">
    <property type="protein sequence ID" value="OWR02011.1"/>
    <property type="molecule type" value="Genomic_DNA"/>
</dbReference>
<evidence type="ECO:0000313" key="2">
    <source>
        <dbReference type="Proteomes" id="UP000197446"/>
    </source>
</evidence>
<gene>
    <name evidence="1" type="ORF">CDO81_22045</name>
</gene>
<accession>A0A254N191</accession>